<evidence type="ECO:0000313" key="5">
    <source>
        <dbReference type="EMBL" id="QKX53131.1"/>
    </source>
</evidence>
<keyword evidence="2" id="KW-0274">FAD</keyword>
<dbReference type="PRINTS" id="PR00420">
    <property type="entry name" value="RNGMNOXGNASE"/>
</dbReference>
<gene>
    <name evidence="5" type="ORF">TRUGW13939_00205</name>
</gene>
<dbReference type="AlphaFoldDB" id="A0A7H8QHZ2"/>
<evidence type="ECO:0000259" key="4">
    <source>
        <dbReference type="Pfam" id="PF01494"/>
    </source>
</evidence>
<dbReference type="GO" id="GO:0071949">
    <property type="term" value="F:FAD binding"/>
    <property type="evidence" value="ECO:0007669"/>
    <property type="project" value="InterPro"/>
</dbReference>
<evidence type="ECO:0000256" key="2">
    <source>
        <dbReference type="ARBA" id="ARBA00022827"/>
    </source>
</evidence>
<dbReference type="Proteomes" id="UP000509510">
    <property type="component" value="Chromosome I"/>
</dbReference>
<dbReference type="KEGG" id="trg:TRUGW13939_00205"/>
<accession>A0A7H8QHZ2</accession>
<dbReference type="PANTHER" id="PTHR46865">
    <property type="entry name" value="OXIDOREDUCTASE-RELATED"/>
    <property type="match status" value="1"/>
</dbReference>
<feature type="domain" description="FAD-binding" evidence="4">
    <location>
        <begin position="4"/>
        <end position="360"/>
    </location>
</feature>
<dbReference type="RefSeq" id="XP_035339310.1">
    <property type="nucleotide sequence ID" value="XM_035483417.1"/>
</dbReference>
<dbReference type="GO" id="GO:0016491">
    <property type="term" value="F:oxidoreductase activity"/>
    <property type="evidence" value="ECO:0007669"/>
    <property type="project" value="UniProtKB-KW"/>
</dbReference>
<organism evidence="5 6">
    <name type="scientific">Talaromyces rugulosus</name>
    <name type="common">Penicillium rugulosum</name>
    <dbReference type="NCBI Taxonomy" id="121627"/>
    <lineage>
        <taxon>Eukaryota</taxon>
        <taxon>Fungi</taxon>
        <taxon>Dikarya</taxon>
        <taxon>Ascomycota</taxon>
        <taxon>Pezizomycotina</taxon>
        <taxon>Eurotiomycetes</taxon>
        <taxon>Eurotiomycetidae</taxon>
        <taxon>Eurotiales</taxon>
        <taxon>Trichocomaceae</taxon>
        <taxon>Talaromyces</taxon>
        <taxon>Talaromyces sect. Islandici</taxon>
    </lineage>
</organism>
<evidence type="ECO:0000313" key="6">
    <source>
        <dbReference type="Proteomes" id="UP000509510"/>
    </source>
</evidence>
<keyword evidence="6" id="KW-1185">Reference proteome</keyword>
<dbReference type="PANTHER" id="PTHR46865:SF7">
    <property type="entry name" value="MONOOXYGENASE, PUTATIVE (AFU_ORTHOLOGUE AFUA_8G07040)-RELATED"/>
    <property type="match status" value="1"/>
</dbReference>
<dbReference type="EMBL" id="CP055898">
    <property type="protein sequence ID" value="QKX53131.1"/>
    <property type="molecule type" value="Genomic_DNA"/>
</dbReference>
<dbReference type="Pfam" id="PF01494">
    <property type="entry name" value="FAD_binding_3"/>
    <property type="match status" value="1"/>
</dbReference>
<evidence type="ECO:0000256" key="3">
    <source>
        <dbReference type="ARBA" id="ARBA00023002"/>
    </source>
</evidence>
<dbReference type="InterPro" id="IPR051704">
    <property type="entry name" value="FAD_aromatic-hydroxylase"/>
</dbReference>
<dbReference type="InterPro" id="IPR036188">
    <property type="entry name" value="FAD/NAD-bd_sf"/>
</dbReference>
<name>A0A7H8QHZ2_TALRU</name>
<dbReference type="InterPro" id="IPR002938">
    <property type="entry name" value="FAD-bd"/>
</dbReference>
<dbReference type="GeneID" id="55987720"/>
<proteinExistence type="predicted"/>
<dbReference type="SUPFAM" id="SSF51905">
    <property type="entry name" value="FAD/NAD(P)-binding domain"/>
    <property type="match status" value="1"/>
</dbReference>
<keyword evidence="1" id="KW-0285">Flavoprotein</keyword>
<sequence>MPLNVLVVGAGICGPAFAMLLQRSNPQHKITIIERFPNLRSTGQQIDLKTQAPIILSKMGLLDEIKSHCVDETGLEMVNSKGKQIAVFGVSPADERRPGLTSEHEIMRGDMVNVIYNASIKQDLNLRDKSANDGGLTYEFDQTITEFDQKPDGVDVTFSDGQRRHYDLIVAADGQASHTRRLAFGREVSDAAFKSLGIHGAYFDMPQIDGEGTLAKGHLSPKSTMVVTRPSGRPVTGVLAFTTRPPPELKASYKQSLDKQKEAFAKVFQNVDWQTERFTSGLRASLDFYAHEVGQIKMKQLSTGRVVLLGDAGYCPSPFTGLGTNLSLMGAYILAGELARQSPDIPGAFKSYEQKMQPVIGECQQFSSAILGIFFPSSRFGVWFMHNLVWSVSKLADIFPKPKSEKNHVERLPAYPELNLGS</sequence>
<dbReference type="Gene3D" id="3.50.50.60">
    <property type="entry name" value="FAD/NAD(P)-binding domain"/>
    <property type="match status" value="1"/>
</dbReference>
<protein>
    <recommendedName>
        <fullName evidence="4">FAD-binding domain-containing protein</fullName>
    </recommendedName>
</protein>
<keyword evidence="3" id="KW-0560">Oxidoreductase</keyword>
<reference evidence="6" key="1">
    <citation type="submission" date="2020-06" db="EMBL/GenBank/DDBJ databases">
        <title>A chromosome-scale genome assembly of Talaromyces rugulosus W13939.</title>
        <authorList>
            <person name="Wang B."/>
            <person name="Guo L."/>
            <person name="Ye K."/>
            <person name="Wang L."/>
        </authorList>
    </citation>
    <scope>NUCLEOTIDE SEQUENCE [LARGE SCALE GENOMIC DNA]</scope>
    <source>
        <strain evidence="6">W13939</strain>
    </source>
</reference>
<evidence type="ECO:0000256" key="1">
    <source>
        <dbReference type="ARBA" id="ARBA00022630"/>
    </source>
</evidence>
<dbReference type="OrthoDB" id="655030at2759"/>